<dbReference type="HAMAP" id="MF_00183">
    <property type="entry name" value="DXP_reductoisom"/>
    <property type="match status" value="1"/>
</dbReference>
<keyword evidence="6 9" id="KW-0464">Manganese</keyword>
<evidence type="ECO:0000256" key="8">
    <source>
        <dbReference type="ARBA" id="ARBA00048543"/>
    </source>
</evidence>
<dbReference type="Gene3D" id="3.40.50.720">
    <property type="entry name" value="NAD(P)-binding Rossmann-like Domain"/>
    <property type="match status" value="1"/>
</dbReference>
<feature type="binding site" evidence="9">
    <location>
        <position position="215"/>
    </location>
    <ligand>
        <name>Mn(2+)</name>
        <dbReference type="ChEBI" id="CHEBI:29035"/>
    </ligand>
</feature>
<feature type="binding site" evidence="9">
    <location>
        <position position="212"/>
    </location>
    <ligand>
        <name>1-deoxy-D-xylulose 5-phosphate</name>
        <dbReference type="ChEBI" id="CHEBI:57792"/>
    </ligand>
</feature>
<name>A0A1A2Y0S7_MYCSD</name>
<evidence type="ECO:0000313" key="14">
    <source>
        <dbReference type="Proteomes" id="UP000093943"/>
    </source>
</evidence>
<dbReference type="UniPathway" id="UPA00056">
    <property type="reaction ID" value="UER00092"/>
</dbReference>
<gene>
    <name evidence="9" type="primary">dxr</name>
    <name evidence="13" type="ORF">A5710_02165</name>
</gene>
<feature type="domain" description="1-deoxy-D-xylulose 5-phosphate reductoisomerase C-terminal" evidence="11">
    <location>
        <begin position="140"/>
        <end position="223"/>
    </location>
</feature>
<evidence type="ECO:0000259" key="12">
    <source>
        <dbReference type="Pfam" id="PF13288"/>
    </source>
</evidence>
<feature type="domain" description="DXP reductoisomerase C-terminal" evidence="12">
    <location>
        <begin position="256"/>
        <end position="373"/>
    </location>
</feature>
<dbReference type="InterPro" id="IPR013512">
    <property type="entry name" value="DXP_reductoisomerase_N"/>
</dbReference>
<dbReference type="EMBL" id="LZKG01000068">
    <property type="protein sequence ID" value="OBI30736.1"/>
    <property type="molecule type" value="Genomic_DNA"/>
</dbReference>
<protein>
    <recommendedName>
        <fullName evidence="9">1-deoxy-D-xylulose 5-phosphate reductoisomerase</fullName>
        <shortName evidence="9">DXP reductoisomerase</shortName>
        <ecNumber evidence="9">1.1.1.267</ecNumber>
    </recommendedName>
    <alternativeName>
        <fullName evidence="9">1-deoxyxylulose-5-phosphate reductoisomerase</fullName>
    </alternativeName>
    <alternativeName>
        <fullName evidence="9">2-C-methyl-D-erythritol 4-phosphate synthase</fullName>
    </alternativeName>
</protein>
<feature type="binding site" evidence="9">
    <location>
        <position position="144"/>
    </location>
    <ligand>
        <name>Mn(2+)</name>
        <dbReference type="ChEBI" id="CHEBI:29035"/>
    </ligand>
</feature>
<feature type="binding site" evidence="9">
    <location>
        <position position="193"/>
    </location>
    <ligand>
        <name>1-deoxy-D-xylulose 5-phosphate</name>
        <dbReference type="ChEBI" id="CHEBI:57792"/>
    </ligand>
</feature>
<dbReference type="GO" id="GO:0070402">
    <property type="term" value="F:NADPH binding"/>
    <property type="evidence" value="ECO:0007669"/>
    <property type="project" value="InterPro"/>
</dbReference>
<feature type="domain" description="1-deoxy-D-xylulose 5-phosphate reductoisomerase N-terminal" evidence="10">
    <location>
        <begin position="9"/>
        <end position="128"/>
    </location>
</feature>
<keyword evidence="13" id="KW-0413">Isomerase</keyword>
<keyword evidence="3 9" id="KW-0479">Metal-binding</keyword>
<feature type="binding site" evidence="9">
    <location>
        <position position="120"/>
    </location>
    <ligand>
        <name>NADPH</name>
        <dbReference type="ChEBI" id="CHEBI:57783"/>
    </ligand>
</feature>
<sequence>MSAAGRTRVLLLGSTGSIGTQALQVIAANPDRFELVGLAAGGGHPELLAAQRAETGVTDIAVADPRAGEALGAPYRGPDAVTRLVQETEADVVLNALVGALGLRPTLAALATGARLALANKESLIAGGPLVLAAAAPGQIVPVDSEHSAIAQCLRGGTPDEVAKIVLTASGGPFRGWSASELAHVTPEQAGAHPTWSMGPMNTLNSASLVNKGLELIETHLLFGVPYDRIDVVVHPQSIVHSMVTFTDGSTIAQASPPDMRLPIALALGWPARVPGAAAACDFTSASSWEFEPLDDAVFPAVQLARHAGQTGGCMTAVYNAANEEAAAAFLAGRLRFPAIVDTIAEVLAAADQWAAQPATVDDVLDAQRWARERAARVVEAIAMRKVGSTR</sequence>
<dbReference type="NCBIfam" id="TIGR00243">
    <property type="entry name" value="Dxr"/>
    <property type="match status" value="1"/>
</dbReference>
<dbReference type="Pfam" id="PF02670">
    <property type="entry name" value="DXP_reductoisom"/>
    <property type="match status" value="1"/>
</dbReference>
<keyword evidence="7 9" id="KW-0414">Isoprene biosynthesis</keyword>
<dbReference type="Gene3D" id="1.10.1740.10">
    <property type="match status" value="1"/>
</dbReference>
<feature type="binding site" evidence="9">
    <location>
        <position position="211"/>
    </location>
    <ligand>
        <name>1-deoxy-D-xylulose 5-phosphate</name>
        <dbReference type="ChEBI" id="CHEBI:57792"/>
    </ligand>
</feature>
<evidence type="ECO:0000259" key="11">
    <source>
        <dbReference type="Pfam" id="PF08436"/>
    </source>
</evidence>
<dbReference type="Pfam" id="PF13288">
    <property type="entry name" value="DXPR_C"/>
    <property type="match status" value="1"/>
</dbReference>
<feature type="binding site" evidence="9">
    <location>
        <position position="199"/>
    </location>
    <ligand>
        <name>NADPH</name>
        <dbReference type="ChEBI" id="CHEBI:57783"/>
    </ligand>
</feature>
<dbReference type="InterPro" id="IPR013644">
    <property type="entry name" value="DXP_reductoisomerase_C"/>
</dbReference>
<dbReference type="Pfam" id="PF08436">
    <property type="entry name" value="DXP_redisom_C"/>
    <property type="match status" value="1"/>
</dbReference>
<feature type="binding site" evidence="9">
    <location>
        <position position="170"/>
    </location>
    <ligand>
        <name>1-deoxy-D-xylulose 5-phosphate</name>
        <dbReference type="ChEBI" id="CHEBI:57792"/>
    </ligand>
</feature>
<dbReference type="FunFam" id="3.40.50.720:FF:000045">
    <property type="entry name" value="1-deoxy-D-xylulose 5-phosphate reductoisomerase"/>
    <property type="match status" value="1"/>
</dbReference>
<evidence type="ECO:0000256" key="6">
    <source>
        <dbReference type="ARBA" id="ARBA00023211"/>
    </source>
</evidence>
<comment type="caution">
    <text evidence="13">The sequence shown here is derived from an EMBL/GenBank/DDBJ whole genome shotgun (WGS) entry which is preliminary data.</text>
</comment>
<feature type="binding site" evidence="9">
    <location>
        <position position="16"/>
    </location>
    <ligand>
        <name>NADPH</name>
        <dbReference type="ChEBI" id="CHEBI:57783"/>
    </ligand>
</feature>
<comment type="function">
    <text evidence="9">Catalyzes the NADPH-dependent rearrangement and reduction of 1-deoxy-D-xylulose-5-phosphate (DXP) to 2-C-methyl-D-erythritol 4-phosphate (MEP).</text>
</comment>
<feature type="binding site" evidence="9">
    <location>
        <position position="146"/>
    </location>
    <ligand>
        <name>Mn(2+)</name>
        <dbReference type="ChEBI" id="CHEBI:29035"/>
    </ligand>
</feature>
<comment type="cofactor">
    <cofactor evidence="9">
        <name>Mg(2+)</name>
        <dbReference type="ChEBI" id="CHEBI:18420"/>
    </cofactor>
    <cofactor evidence="9">
        <name>Mn(2+)</name>
        <dbReference type="ChEBI" id="CHEBI:29035"/>
    </cofactor>
</comment>
<feature type="binding site" evidence="9">
    <location>
        <position position="41"/>
    </location>
    <ligand>
        <name>NADPH</name>
        <dbReference type="ChEBI" id="CHEBI:57783"/>
    </ligand>
</feature>
<dbReference type="GO" id="GO:0051484">
    <property type="term" value="P:isopentenyl diphosphate biosynthetic process, methylerythritol 4-phosphate pathway involved in terpenoid biosynthetic process"/>
    <property type="evidence" value="ECO:0007669"/>
    <property type="project" value="UniProtKB-ARBA"/>
</dbReference>
<dbReference type="InterPro" id="IPR003821">
    <property type="entry name" value="DXP_reductoisomerase"/>
</dbReference>
<feature type="binding site" evidence="9">
    <location>
        <position position="206"/>
    </location>
    <ligand>
        <name>1-deoxy-D-xylulose 5-phosphate</name>
        <dbReference type="ChEBI" id="CHEBI:57792"/>
    </ligand>
</feature>
<dbReference type="SUPFAM" id="SSF51735">
    <property type="entry name" value="NAD(P)-binding Rossmann-fold domains"/>
    <property type="match status" value="1"/>
</dbReference>
<dbReference type="InterPro" id="IPR036291">
    <property type="entry name" value="NAD(P)-bd_dom_sf"/>
</dbReference>
<feature type="binding site" evidence="9">
    <location>
        <position position="17"/>
    </location>
    <ligand>
        <name>NADPH</name>
        <dbReference type="ChEBI" id="CHEBI:57783"/>
    </ligand>
</feature>
<dbReference type="AlphaFoldDB" id="A0A1A2Y0S7"/>
<proteinExistence type="inferred from homology"/>
<feature type="binding site" evidence="9">
    <location>
        <position position="15"/>
    </location>
    <ligand>
        <name>NADPH</name>
        <dbReference type="ChEBI" id="CHEBI:57783"/>
    </ligand>
</feature>
<keyword evidence="5 9" id="KW-0560">Oxidoreductase</keyword>
<evidence type="ECO:0000256" key="2">
    <source>
        <dbReference type="ARBA" id="ARBA00006825"/>
    </source>
</evidence>
<dbReference type="PANTHER" id="PTHR30525">
    <property type="entry name" value="1-DEOXY-D-XYLULOSE 5-PHOSPHATE REDUCTOISOMERASE"/>
    <property type="match status" value="1"/>
</dbReference>
<dbReference type="GO" id="GO:0016853">
    <property type="term" value="F:isomerase activity"/>
    <property type="evidence" value="ECO:0007669"/>
    <property type="project" value="UniProtKB-KW"/>
</dbReference>
<comment type="caution">
    <text evidence="9">Lacks conserved residue(s) required for the propagation of feature annotation.</text>
</comment>
<feature type="binding site" evidence="9">
    <location>
        <position position="146"/>
    </location>
    <ligand>
        <name>1-deoxy-D-xylulose 5-phosphate</name>
        <dbReference type="ChEBI" id="CHEBI:57792"/>
    </ligand>
</feature>
<dbReference type="GO" id="GO:0030145">
    <property type="term" value="F:manganese ion binding"/>
    <property type="evidence" value="ECO:0007669"/>
    <property type="project" value="TreeGrafter"/>
</dbReference>
<feature type="binding site" evidence="9">
    <location>
        <position position="121"/>
    </location>
    <ligand>
        <name>1-deoxy-D-xylulose 5-phosphate</name>
        <dbReference type="ChEBI" id="CHEBI:57792"/>
    </ligand>
</feature>
<evidence type="ECO:0000256" key="3">
    <source>
        <dbReference type="ARBA" id="ARBA00022723"/>
    </source>
</evidence>
<feature type="binding site" evidence="9">
    <location>
        <position position="18"/>
    </location>
    <ligand>
        <name>NADPH</name>
        <dbReference type="ChEBI" id="CHEBI:57783"/>
    </ligand>
</feature>
<feature type="binding site" evidence="9">
    <location>
        <position position="122"/>
    </location>
    <ligand>
        <name>NADPH</name>
        <dbReference type="ChEBI" id="CHEBI:57783"/>
    </ligand>
</feature>
<evidence type="ECO:0000256" key="1">
    <source>
        <dbReference type="ARBA" id="ARBA00005094"/>
    </source>
</evidence>
<dbReference type="EC" id="1.1.1.267" evidence="9"/>
<evidence type="ECO:0000256" key="9">
    <source>
        <dbReference type="HAMAP-Rule" id="MF_00183"/>
    </source>
</evidence>
<feature type="binding site" evidence="9">
    <location>
        <position position="215"/>
    </location>
    <ligand>
        <name>1-deoxy-D-xylulose 5-phosphate</name>
        <dbReference type="ChEBI" id="CHEBI:57792"/>
    </ligand>
</feature>
<dbReference type="PIRSF" id="PIRSF006205">
    <property type="entry name" value="Dxp_reductismrs"/>
    <property type="match status" value="1"/>
</dbReference>
<evidence type="ECO:0000256" key="5">
    <source>
        <dbReference type="ARBA" id="ARBA00023002"/>
    </source>
</evidence>
<reference evidence="14" key="1">
    <citation type="submission" date="2016-06" db="EMBL/GenBank/DDBJ databases">
        <authorList>
            <person name="Sutton G."/>
            <person name="Brinkac L."/>
            <person name="Sanka R."/>
            <person name="Adams M."/>
            <person name="Lau E."/>
            <person name="Sam S."/>
            <person name="Sreng N."/>
            <person name="Him V."/>
            <person name="Kerleguer A."/>
            <person name="Cheng S."/>
        </authorList>
    </citation>
    <scope>NUCLEOTIDE SEQUENCE [LARGE SCALE GENOMIC DNA]</scope>
    <source>
        <strain evidence="14">E1876</strain>
    </source>
</reference>
<dbReference type="PANTHER" id="PTHR30525:SF0">
    <property type="entry name" value="1-DEOXY-D-XYLULOSE 5-PHOSPHATE REDUCTOISOMERASE, CHLOROPLASTIC"/>
    <property type="match status" value="1"/>
</dbReference>
<keyword evidence="9" id="KW-0460">Magnesium</keyword>
<accession>A0A1A2Y0S7</accession>
<keyword evidence="4 9" id="KW-0521">NADP</keyword>
<dbReference type="GO" id="GO:0030604">
    <property type="term" value="F:1-deoxy-D-xylulose-5-phosphate reductoisomerase activity"/>
    <property type="evidence" value="ECO:0007669"/>
    <property type="project" value="UniProtKB-UniRule"/>
</dbReference>
<evidence type="ECO:0000313" key="13">
    <source>
        <dbReference type="EMBL" id="OBI30736.1"/>
    </source>
</evidence>
<dbReference type="Proteomes" id="UP000093943">
    <property type="component" value="Unassembled WGS sequence"/>
</dbReference>
<organism evidence="13 14">
    <name type="scientific">Mycolicibacter sinensis (strain JDM601)</name>
    <name type="common">Mycobacterium sinense</name>
    <dbReference type="NCBI Taxonomy" id="875328"/>
    <lineage>
        <taxon>Bacteria</taxon>
        <taxon>Bacillati</taxon>
        <taxon>Actinomycetota</taxon>
        <taxon>Actinomycetes</taxon>
        <taxon>Mycobacteriales</taxon>
        <taxon>Mycobacteriaceae</taxon>
        <taxon>Mycolicibacter</taxon>
    </lineage>
</organism>
<evidence type="ECO:0000259" key="10">
    <source>
        <dbReference type="Pfam" id="PF02670"/>
    </source>
</evidence>
<dbReference type="InterPro" id="IPR026877">
    <property type="entry name" value="DXPR_C"/>
</dbReference>
<dbReference type="InterPro" id="IPR036169">
    <property type="entry name" value="DXPR_C_sf"/>
</dbReference>
<comment type="catalytic activity">
    <reaction evidence="8">
        <text>2-C-methyl-D-erythritol 4-phosphate + NADP(+) = 1-deoxy-D-xylulose 5-phosphate + NADPH + H(+)</text>
        <dbReference type="Rhea" id="RHEA:13717"/>
        <dbReference type="ChEBI" id="CHEBI:15378"/>
        <dbReference type="ChEBI" id="CHEBI:57783"/>
        <dbReference type="ChEBI" id="CHEBI:57792"/>
        <dbReference type="ChEBI" id="CHEBI:58262"/>
        <dbReference type="ChEBI" id="CHEBI:58349"/>
        <dbReference type="EC" id="1.1.1.267"/>
    </reaction>
    <physiologicalReaction direction="right-to-left" evidence="8">
        <dbReference type="Rhea" id="RHEA:13719"/>
    </physiologicalReaction>
</comment>
<comment type="similarity">
    <text evidence="2 9">Belongs to the DXR family.</text>
</comment>
<feature type="binding site" evidence="9">
    <location>
        <position position="145"/>
    </location>
    <ligand>
        <name>1-deoxy-D-xylulose 5-phosphate</name>
        <dbReference type="ChEBI" id="CHEBI:57792"/>
    </ligand>
</feature>
<dbReference type="SUPFAM" id="SSF69055">
    <property type="entry name" value="1-deoxy-D-xylulose-5-phosphate reductoisomerase, C-terminal domain"/>
    <property type="match status" value="1"/>
</dbReference>
<comment type="pathway">
    <text evidence="1 9">Isoprenoid biosynthesis; isopentenyl diphosphate biosynthesis via DXP pathway; isopentenyl diphosphate from 1-deoxy-D-xylulose 5-phosphate: step 1/6.</text>
</comment>
<evidence type="ECO:0000256" key="7">
    <source>
        <dbReference type="ARBA" id="ARBA00023229"/>
    </source>
</evidence>
<evidence type="ECO:0000256" key="4">
    <source>
        <dbReference type="ARBA" id="ARBA00022857"/>
    </source>
</evidence>
<dbReference type="SUPFAM" id="SSF55347">
    <property type="entry name" value="Glyceraldehyde-3-phosphate dehydrogenase-like, C-terminal domain"/>
    <property type="match status" value="1"/>
</dbReference>